<feature type="domain" description="Carboxyltransferase" evidence="6">
    <location>
        <begin position="296"/>
        <end position="560"/>
    </location>
</feature>
<dbReference type="Gene3D" id="3.30.1360.40">
    <property type="match status" value="1"/>
</dbReference>
<dbReference type="EMBL" id="SDMQ01000011">
    <property type="protein sequence ID" value="TBT83505.1"/>
    <property type="molecule type" value="Genomic_DNA"/>
</dbReference>
<evidence type="ECO:0000256" key="3">
    <source>
        <dbReference type="ARBA" id="ARBA00022840"/>
    </source>
</evidence>
<evidence type="ECO:0000259" key="5">
    <source>
        <dbReference type="SMART" id="SM00796"/>
    </source>
</evidence>
<evidence type="ECO:0000256" key="1">
    <source>
        <dbReference type="ARBA" id="ARBA00022741"/>
    </source>
</evidence>
<protein>
    <submittedName>
        <fullName evidence="7">5-oxoprolinase/urea amidolyase family protein</fullName>
    </submittedName>
</protein>
<dbReference type="PANTHER" id="PTHR43309">
    <property type="entry name" value="5-OXOPROLINASE SUBUNIT C"/>
    <property type="match status" value="1"/>
</dbReference>
<dbReference type="InterPro" id="IPR029000">
    <property type="entry name" value="Cyclophilin-like_dom_sf"/>
</dbReference>
<feature type="region of interest" description="Disordered" evidence="4">
    <location>
        <begin position="1"/>
        <end position="22"/>
    </location>
</feature>
<keyword evidence="2" id="KW-0378">Hydrolase</keyword>
<dbReference type="GO" id="GO:0016787">
    <property type="term" value="F:hydrolase activity"/>
    <property type="evidence" value="ECO:0007669"/>
    <property type="project" value="UniProtKB-KW"/>
</dbReference>
<gene>
    <name evidence="7" type="ORF">ET989_11115</name>
</gene>
<dbReference type="InterPro" id="IPR003778">
    <property type="entry name" value="CT_A_B"/>
</dbReference>
<proteinExistence type="predicted"/>
<dbReference type="Pfam" id="PF02626">
    <property type="entry name" value="CT_A_B"/>
    <property type="match status" value="1"/>
</dbReference>
<dbReference type="InterPro" id="IPR003833">
    <property type="entry name" value="CT_C_D"/>
</dbReference>
<reference evidence="7 8" key="1">
    <citation type="submission" date="2019-01" db="EMBL/GenBank/DDBJ databases">
        <title>Lactibacter flavus gen. nov., sp. nov., a novel bacterium of the family Propionibacteriaceae isolated from raw milk and dairy products.</title>
        <authorList>
            <person name="Huptas C."/>
            <person name="Wenning M."/>
            <person name="Breitenwieser F."/>
            <person name="Doll E."/>
            <person name="Von Neubeck M."/>
            <person name="Busse H.-J."/>
            <person name="Scherer S."/>
        </authorList>
    </citation>
    <scope>NUCLEOTIDE SEQUENCE [LARGE SCALE GENOMIC DNA]</scope>
    <source>
        <strain evidence="7 8">KCTC 33808</strain>
    </source>
</reference>
<keyword evidence="8" id="KW-1185">Reference proteome</keyword>
<feature type="domain" description="Carboxyltransferase" evidence="5">
    <location>
        <begin position="36"/>
        <end position="235"/>
    </location>
</feature>
<sequence length="561" mass="58624">MHPRRHTGCGERCSPGEVSTPGCGRHPRPVRTVTTFRVLACGERALLVELGDLDEVLALDAKVRTHVFDSDLQIEDVVPAAQTLLVATRSPKTLAAVRHLVERLVTTLSVPAPGDTAATAAPMIDIGVHYDGPDLEEVARLVGLSSAEVIAAHTGTPWRVGFGGFAPGFAYLVDGDPRLDVPRRDIPRTSVPAGAVGLAGSFSGIYPRSSPGGWQILGHTTESLWDINRTPPALLQPGATVRFFDAGPAIRTERPGATTEVDLAEVDELDPERSVTVLAIGALTLIEDSGRSGWKHVGVGRAGAADRASAAMANRLVGNEPEAALFEVVMGGLKLRLNAPSVVATTGALAPLTVNGKVAAHGQRLYLSPGDELALGTPLAGLRTYVAISGGLTVPPILGSRSADTLAKIGTGKVTVGACLPLGPTPPHPEVRGDHPIVTPSSSELTLEVIPGPRADWFGGTEQLLASTWHVSAQCDRIGVRLEGLPLSRAQGFEGVELPSEGVMRGSIQIPPSGQPVVFGSDHPVTGGYPVIGVLTETASDRLAQARPGQVVRFVLKRRTP</sequence>
<dbReference type="Gene3D" id="2.40.100.10">
    <property type="entry name" value="Cyclophilin-like"/>
    <property type="match status" value="2"/>
</dbReference>
<accession>A0A4Q9KC33</accession>
<keyword evidence="1" id="KW-0547">Nucleotide-binding</keyword>
<evidence type="ECO:0000256" key="2">
    <source>
        <dbReference type="ARBA" id="ARBA00022801"/>
    </source>
</evidence>
<organism evidence="7 8">
    <name type="scientific">Propioniciclava sinopodophylli</name>
    <dbReference type="NCBI Taxonomy" id="1837344"/>
    <lineage>
        <taxon>Bacteria</taxon>
        <taxon>Bacillati</taxon>
        <taxon>Actinomycetota</taxon>
        <taxon>Actinomycetes</taxon>
        <taxon>Propionibacteriales</taxon>
        <taxon>Propionibacteriaceae</taxon>
        <taxon>Propioniciclava</taxon>
    </lineage>
</organism>
<keyword evidence="7" id="KW-0456">Lyase</keyword>
<dbReference type="InterPro" id="IPR052708">
    <property type="entry name" value="PxpC"/>
</dbReference>
<dbReference type="Pfam" id="PF02682">
    <property type="entry name" value="CT_C_D"/>
    <property type="match status" value="1"/>
</dbReference>
<dbReference type="SMART" id="SM00797">
    <property type="entry name" value="AHS2"/>
    <property type="match status" value="1"/>
</dbReference>
<evidence type="ECO:0000313" key="8">
    <source>
        <dbReference type="Proteomes" id="UP000292373"/>
    </source>
</evidence>
<dbReference type="SMART" id="SM00796">
    <property type="entry name" value="AHS1"/>
    <property type="match status" value="1"/>
</dbReference>
<dbReference type="NCBIfam" id="TIGR00724">
    <property type="entry name" value="urea_amlyse_rel"/>
    <property type="match status" value="1"/>
</dbReference>
<evidence type="ECO:0000256" key="4">
    <source>
        <dbReference type="SAM" id="MobiDB-lite"/>
    </source>
</evidence>
<evidence type="ECO:0000259" key="6">
    <source>
        <dbReference type="SMART" id="SM00797"/>
    </source>
</evidence>
<keyword evidence="3" id="KW-0067">ATP-binding</keyword>
<dbReference type="GO" id="GO:0005524">
    <property type="term" value="F:ATP binding"/>
    <property type="evidence" value="ECO:0007669"/>
    <property type="project" value="UniProtKB-KW"/>
</dbReference>
<comment type="caution">
    <text evidence="7">The sequence shown here is derived from an EMBL/GenBank/DDBJ whole genome shotgun (WGS) entry which is preliminary data.</text>
</comment>
<dbReference type="SUPFAM" id="SSF50891">
    <property type="entry name" value="Cyclophilin-like"/>
    <property type="match status" value="2"/>
</dbReference>
<name>A0A4Q9KC33_9ACTN</name>
<dbReference type="AlphaFoldDB" id="A0A4Q9KC33"/>
<evidence type="ECO:0000313" key="7">
    <source>
        <dbReference type="EMBL" id="TBT83505.1"/>
    </source>
</evidence>
<dbReference type="Proteomes" id="UP000292373">
    <property type="component" value="Unassembled WGS sequence"/>
</dbReference>
<dbReference type="PANTHER" id="PTHR43309:SF3">
    <property type="entry name" value="5-OXOPROLINASE SUBUNIT C"/>
    <property type="match status" value="1"/>
</dbReference>
<dbReference type="OrthoDB" id="9768696at2"/>
<dbReference type="GO" id="GO:0016829">
    <property type="term" value="F:lyase activity"/>
    <property type="evidence" value="ECO:0007669"/>
    <property type="project" value="UniProtKB-KW"/>
</dbReference>